<name>A0AAQ3U4Q7_PASNO</name>
<evidence type="ECO:0000256" key="1">
    <source>
        <dbReference type="ARBA" id="ARBA00009861"/>
    </source>
</evidence>
<evidence type="ECO:0000313" key="4">
    <source>
        <dbReference type="Proteomes" id="UP001341281"/>
    </source>
</evidence>
<dbReference type="Gene3D" id="3.30.559.10">
    <property type="entry name" value="Chloramphenicol acetyltransferase-like domain"/>
    <property type="match status" value="2"/>
</dbReference>
<accession>A0AAQ3U4Q7</accession>
<sequence length="427" mass="44805">MSGVVVTKALPVIVRPSSESELGTPPPLPNDTTVALSFFDRCVPPIPVTSLLVFDRAIHDPVQTIKMALSRALAHYRPLAGRLDGAGNIACTDEGVPFVAASAGCALQDATPAALRQAEDLVVRYPGLLCRDAADPLLLVQVTEFACGGFAVGVTSNHVAADGVGMGQFLQAVGELARGVSAPSVAPTRRWDDGGGALPAAPPPKSSTAAERDARRLVRLDVVVPSGLIGRVKAGRFGGERCTALDAVMAVLWRCRTRATTTAGDAPARLNFVCNVRARAGAPAGYYGNCLHMQAVEATAGEVAGSEIGHLVRLIRLAKAKVPGGGDDEDSGVVAGADEQQQQPQPLWYEAFNVTDWRNLGLDAVDFGGGAPARVLWQEERTTVPGCVVCPPRRKGAAGREDDDGVDVSTMFVVPEHGSRLKMRNLR</sequence>
<reference evidence="3 4" key="1">
    <citation type="submission" date="2024-02" db="EMBL/GenBank/DDBJ databases">
        <title>High-quality chromosome-scale genome assembly of Pensacola bahiagrass (Paspalum notatum Flugge var. saurae).</title>
        <authorList>
            <person name="Vega J.M."/>
            <person name="Podio M."/>
            <person name="Orjuela J."/>
            <person name="Siena L.A."/>
            <person name="Pessino S.C."/>
            <person name="Combes M.C."/>
            <person name="Mariac C."/>
            <person name="Albertini E."/>
            <person name="Pupilli F."/>
            <person name="Ortiz J.P.A."/>
            <person name="Leblanc O."/>
        </authorList>
    </citation>
    <scope>NUCLEOTIDE SEQUENCE [LARGE SCALE GENOMIC DNA]</scope>
    <source>
        <strain evidence="3">R1</strain>
        <tissue evidence="3">Leaf</tissue>
    </source>
</reference>
<dbReference type="PANTHER" id="PTHR31147:SF55">
    <property type="entry name" value="HXXXD-TYPE ACYL-TRANSFERASE FAMILY PROTEIN"/>
    <property type="match status" value="1"/>
</dbReference>
<evidence type="ECO:0000313" key="3">
    <source>
        <dbReference type="EMBL" id="WVZ83857.1"/>
    </source>
</evidence>
<protein>
    <submittedName>
        <fullName evidence="3">Uncharacterized protein</fullName>
    </submittedName>
</protein>
<dbReference type="AlphaFoldDB" id="A0AAQ3U4Q7"/>
<dbReference type="GO" id="GO:0016747">
    <property type="term" value="F:acyltransferase activity, transferring groups other than amino-acyl groups"/>
    <property type="evidence" value="ECO:0007669"/>
    <property type="project" value="UniProtKB-ARBA"/>
</dbReference>
<dbReference type="EMBL" id="CP144751">
    <property type="protein sequence ID" value="WVZ83857.1"/>
    <property type="molecule type" value="Genomic_DNA"/>
</dbReference>
<gene>
    <name evidence="3" type="ORF">U9M48_030953</name>
</gene>
<keyword evidence="4" id="KW-1185">Reference proteome</keyword>
<comment type="similarity">
    <text evidence="1">Belongs to the plant acyltransferase family.</text>
</comment>
<dbReference type="Pfam" id="PF02458">
    <property type="entry name" value="Transferase"/>
    <property type="match status" value="1"/>
</dbReference>
<organism evidence="3 4">
    <name type="scientific">Paspalum notatum var. saurae</name>
    <dbReference type="NCBI Taxonomy" id="547442"/>
    <lineage>
        <taxon>Eukaryota</taxon>
        <taxon>Viridiplantae</taxon>
        <taxon>Streptophyta</taxon>
        <taxon>Embryophyta</taxon>
        <taxon>Tracheophyta</taxon>
        <taxon>Spermatophyta</taxon>
        <taxon>Magnoliopsida</taxon>
        <taxon>Liliopsida</taxon>
        <taxon>Poales</taxon>
        <taxon>Poaceae</taxon>
        <taxon>PACMAD clade</taxon>
        <taxon>Panicoideae</taxon>
        <taxon>Andropogonodae</taxon>
        <taxon>Paspaleae</taxon>
        <taxon>Paspalinae</taxon>
        <taxon>Paspalum</taxon>
    </lineage>
</organism>
<evidence type="ECO:0000256" key="2">
    <source>
        <dbReference type="SAM" id="MobiDB-lite"/>
    </source>
</evidence>
<dbReference type="PANTHER" id="PTHR31147">
    <property type="entry name" value="ACYL TRANSFERASE 4"/>
    <property type="match status" value="1"/>
</dbReference>
<feature type="region of interest" description="Disordered" evidence="2">
    <location>
        <begin position="184"/>
        <end position="212"/>
    </location>
</feature>
<dbReference type="InterPro" id="IPR050898">
    <property type="entry name" value="Plant_acyltransferase"/>
</dbReference>
<proteinExistence type="inferred from homology"/>
<dbReference type="InterPro" id="IPR023213">
    <property type="entry name" value="CAT-like_dom_sf"/>
</dbReference>
<dbReference type="Proteomes" id="UP001341281">
    <property type="component" value="Chromosome 07"/>
</dbReference>